<dbReference type="InterPro" id="IPR051054">
    <property type="entry name" value="SorC_transcr_regulators"/>
</dbReference>
<evidence type="ECO:0000259" key="5">
    <source>
        <dbReference type="Pfam" id="PF04198"/>
    </source>
</evidence>
<keyword evidence="3" id="KW-0238">DNA-binding</keyword>
<dbReference type="EMBL" id="AZGA01000088">
    <property type="protein sequence ID" value="KRM30411.1"/>
    <property type="molecule type" value="Genomic_DNA"/>
</dbReference>
<evidence type="ECO:0000256" key="4">
    <source>
        <dbReference type="ARBA" id="ARBA00023163"/>
    </source>
</evidence>
<evidence type="ECO:0000256" key="1">
    <source>
        <dbReference type="ARBA" id="ARBA00010466"/>
    </source>
</evidence>
<dbReference type="InterPro" id="IPR037171">
    <property type="entry name" value="NagB/RpiA_transferase-like"/>
</dbReference>
<proteinExistence type="inferred from homology"/>
<dbReference type="AlphaFoldDB" id="A0A0R1XQY3"/>
<evidence type="ECO:0000256" key="3">
    <source>
        <dbReference type="ARBA" id="ARBA00023125"/>
    </source>
</evidence>
<dbReference type="Gene3D" id="1.10.10.10">
    <property type="entry name" value="Winged helix-like DNA-binding domain superfamily/Winged helix DNA-binding domain"/>
    <property type="match status" value="1"/>
</dbReference>
<dbReference type="SUPFAM" id="SSF46689">
    <property type="entry name" value="Homeodomain-like"/>
    <property type="match status" value="1"/>
</dbReference>
<dbReference type="Proteomes" id="UP000051236">
    <property type="component" value="Unassembled WGS sequence"/>
</dbReference>
<dbReference type="Pfam" id="PF04198">
    <property type="entry name" value="Sugar-bind"/>
    <property type="match status" value="1"/>
</dbReference>
<protein>
    <submittedName>
        <fullName evidence="6">Transcriptional regulator, DeoR family</fullName>
    </submittedName>
</protein>
<reference evidence="6 7" key="1">
    <citation type="journal article" date="2015" name="Genome Announc.">
        <title>Expanding the biotechnology potential of lactobacilli through comparative genomics of 213 strains and associated genera.</title>
        <authorList>
            <person name="Sun Z."/>
            <person name="Harris H.M."/>
            <person name="McCann A."/>
            <person name="Guo C."/>
            <person name="Argimon S."/>
            <person name="Zhang W."/>
            <person name="Yang X."/>
            <person name="Jeffery I.B."/>
            <person name="Cooney J.C."/>
            <person name="Kagawa T.F."/>
            <person name="Liu W."/>
            <person name="Song Y."/>
            <person name="Salvetti E."/>
            <person name="Wrobel A."/>
            <person name="Rasinkangas P."/>
            <person name="Parkhill J."/>
            <person name="Rea M.C."/>
            <person name="O'Sullivan O."/>
            <person name="Ritari J."/>
            <person name="Douillard F.P."/>
            <person name="Paul Ross R."/>
            <person name="Yang R."/>
            <person name="Briner A.E."/>
            <person name="Felis G.E."/>
            <person name="de Vos W.M."/>
            <person name="Barrangou R."/>
            <person name="Klaenhammer T.R."/>
            <person name="Caufield P.W."/>
            <person name="Cui Y."/>
            <person name="Zhang H."/>
            <person name="O'Toole P.W."/>
        </authorList>
    </citation>
    <scope>NUCLEOTIDE SEQUENCE [LARGE SCALE GENOMIC DNA]</scope>
    <source>
        <strain evidence="6 7">DSM 18527</strain>
    </source>
</reference>
<sequence>MQFTFSSKNETKKIRQILDISRYYYIDGLSQLEISKKMALSRPTVSRLLQQAKETGIVEIKINDPFQDINSLKEQLKKKYGLKEVIIALQTSNDLETIYDALGEEAARYLDKIVKNNDIIGISWGLTMKAIANHLTESQKDNVKIVQLKGSVANSQENNYSIDITSSFNKAFHTQSQILPLPVIFDNAKTKELVTKDHFIQSVIQEGYSANIALFTVGTTRPSAMLFRLGYLDQQHIDDLRKKSVGDVLSRFITSTGEIADPELDKRTVGLPLDKLHEKPYSILTAGGESKLHSIHAALLGGYANVLITDQNVAQKLLDL</sequence>
<keyword evidence="7" id="KW-1185">Reference proteome</keyword>
<dbReference type="GO" id="GO:0003677">
    <property type="term" value="F:DNA binding"/>
    <property type="evidence" value="ECO:0007669"/>
    <property type="project" value="UniProtKB-KW"/>
</dbReference>
<evidence type="ECO:0000256" key="2">
    <source>
        <dbReference type="ARBA" id="ARBA00023015"/>
    </source>
</evidence>
<gene>
    <name evidence="6" type="ORF">FC83_GL001542</name>
</gene>
<dbReference type="SUPFAM" id="SSF100950">
    <property type="entry name" value="NagB/RpiA/CoA transferase-like"/>
    <property type="match status" value="1"/>
</dbReference>
<keyword evidence="4" id="KW-0804">Transcription</keyword>
<dbReference type="GO" id="GO:0030246">
    <property type="term" value="F:carbohydrate binding"/>
    <property type="evidence" value="ECO:0007669"/>
    <property type="project" value="InterPro"/>
</dbReference>
<dbReference type="PATRIC" id="fig|1423734.3.peg.1560"/>
<dbReference type="STRING" id="1423734.FC83_GL001542"/>
<dbReference type="RefSeq" id="WP_057002973.1">
    <property type="nucleotide sequence ID" value="NZ_AZGA01000088.1"/>
</dbReference>
<keyword evidence="2" id="KW-0805">Transcription regulation</keyword>
<name>A0A0R1XQY3_9LACO</name>
<dbReference type="InterPro" id="IPR036388">
    <property type="entry name" value="WH-like_DNA-bd_sf"/>
</dbReference>
<dbReference type="PANTHER" id="PTHR34294:SF1">
    <property type="entry name" value="TRANSCRIPTIONAL REGULATOR LSRR"/>
    <property type="match status" value="1"/>
</dbReference>
<evidence type="ECO:0000313" key="7">
    <source>
        <dbReference type="Proteomes" id="UP000051236"/>
    </source>
</evidence>
<dbReference type="PANTHER" id="PTHR34294">
    <property type="entry name" value="TRANSCRIPTIONAL REGULATOR-RELATED"/>
    <property type="match status" value="1"/>
</dbReference>
<dbReference type="InterPro" id="IPR009057">
    <property type="entry name" value="Homeodomain-like_sf"/>
</dbReference>
<dbReference type="Gene3D" id="3.40.50.1360">
    <property type="match status" value="1"/>
</dbReference>
<accession>A0A0R1XQY3</accession>
<comment type="similarity">
    <text evidence="1">Belongs to the SorC transcriptional regulatory family.</text>
</comment>
<feature type="domain" description="Sugar-binding" evidence="5">
    <location>
        <begin position="65"/>
        <end position="318"/>
    </location>
</feature>
<evidence type="ECO:0000313" key="6">
    <source>
        <dbReference type="EMBL" id="KRM30411.1"/>
    </source>
</evidence>
<dbReference type="eggNOG" id="COG2390">
    <property type="taxonomic scope" value="Bacteria"/>
</dbReference>
<comment type="caution">
    <text evidence="6">The sequence shown here is derived from an EMBL/GenBank/DDBJ whole genome shotgun (WGS) entry which is preliminary data.</text>
</comment>
<dbReference type="InterPro" id="IPR007324">
    <property type="entry name" value="Sugar-bd_dom_put"/>
</dbReference>
<organism evidence="6 7">
    <name type="scientific">Agrilactobacillus composti DSM 18527 = JCM 14202</name>
    <dbReference type="NCBI Taxonomy" id="1423734"/>
    <lineage>
        <taxon>Bacteria</taxon>
        <taxon>Bacillati</taxon>
        <taxon>Bacillota</taxon>
        <taxon>Bacilli</taxon>
        <taxon>Lactobacillales</taxon>
        <taxon>Lactobacillaceae</taxon>
        <taxon>Agrilactobacillus</taxon>
    </lineage>
</organism>